<dbReference type="GO" id="GO:0005739">
    <property type="term" value="C:mitochondrion"/>
    <property type="evidence" value="ECO:0007669"/>
    <property type="project" value="TreeGrafter"/>
</dbReference>
<comment type="caution">
    <text evidence="7">The sequence shown here is derived from an EMBL/GenBank/DDBJ whole genome shotgun (WGS) entry which is preliminary data.</text>
</comment>
<dbReference type="AlphaFoldDB" id="A0A8S1D339"/>
<evidence type="ECO:0000313" key="7">
    <source>
        <dbReference type="EMBL" id="CAB3375222.1"/>
    </source>
</evidence>
<evidence type="ECO:0000256" key="1">
    <source>
        <dbReference type="ARBA" id="ARBA00022603"/>
    </source>
</evidence>
<dbReference type="Gene3D" id="3.40.50.150">
    <property type="entry name" value="Vaccinia Virus protein VP39"/>
    <property type="match status" value="1"/>
</dbReference>
<evidence type="ECO:0000256" key="3">
    <source>
        <dbReference type="ARBA" id="ARBA00040937"/>
    </source>
</evidence>
<dbReference type="CDD" id="cd02440">
    <property type="entry name" value="AdoMet_MTases"/>
    <property type="match status" value="1"/>
</dbReference>
<reference evidence="7 8" key="1">
    <citation type="submission" date="2020-04" db="EMBL/GenBank/DDBJ databases">
        <authorList>
            <person name="Alioto T."/>
            <person name="Alioto T."/>
            <person name="Gomez Garrido J."/>
        </authorList>
    </citation>
    <scope>NUCLEOTIDE SEQUENCE [LARGE SCALE GENOMIC DNA]</scope>
</reference>
<keyword evidence="1" id="KW-0489">Methyltransferase</keyword>
<name>A0A8S1D339_9INSE</name>
<evidence type="ECO:0000256" key="4">
    <source>
        <dbReference type="ARBA" id="ARBA00041833"/>
    </source>
</evidence>
<dbReference type="GO" id="GO:0032981">
    <property type="term" value="P:mitochondrial respiratory chain complex I assembly"/>
    <property type="evidence" value="ECO:0007669"/>
    <property type="project" value="TreeGrafter"/>
</dbReference>
<protein>
    <recommendedName>
        <fullName evidence="3">Arginine-hydroxylase NDUFAF5, mitochondrial</fullName>
    </recommendedName>
    <alternativeName>
        <fullName evidence="4">NADH dehydrogenase [ubiquinone] 1 alpha subcomplex assembly factor 5</fullName>
    </alternativeName>
    <alternativeName>
        <fullName evidence="5">Putative methyltransferase NDUFAF5</fullName>
    </alternativeName>
</protein>
<dbReference type="SUPFAM" id="SSF53335">
    <property type="entry name" value="S-adenosyl-L-methionine-dependent methyltransferases"/>
    <property type="match status" value="1"/>
</dbReference>
<dbReference type="InterPro" id="IPR029063">
    <property type="entry name" value="SAM-dependent_MTases_sf"/>
</dbReference>
<keyword evidence="2" id="KW-0808">Transferase</keyword>
<keyword evidence="8" id="KW-1185">Reference proteome</keyword>
<dbReference type="Pfam" id="PF08241">
    <property type="entry name" value="Methyltransf_11"/>
    <property type="match status" value="1"/>
</dbReference>
<dbReference type="GO" id="GO:0032259">
    <property type="term" value="P:methylation"/>
    <property type="evidence" value="ECO:0007669"/>
    <property type="project" value="UniProtKB-KW"/>
</dbReference>
<feature type="domain" description="Methyltransferase type 11" evidence="6">
    <location>
        <begin position="54"/>
        <end position="146"/>
    </location>
</feature>
<evidence type="ECO:0000256" key="2">
    <source>
        <dbReference type="ARBA" id="ARBA00022679"/>
    </source>
</evidence>
<evidence type="ECO:0000259" key="6">
    <source>
        <dbReference type="Pfam" id="PF08241"/>
    </source>
</evidence>
<sequence>MSSMTIFDRSAKLRQRERAANNPDVEVFDYVKDEVGYRLADRVFDIKRQFKHVVDLGCGRGYVSQHISADNVAKLTMCEMSPSILKHAKGPEDGVEVERLVIDEEGPLPFQDVDLVVSSLSLHWVNDLPGTFERVMKCLKPDGAFLGCLFGGDTLFELRCSLQLASLERSGGIAPHVSPMAHVRDVGSLLTRAGFVMQTVDTDEIKIGFPSMIELMIDLQGMAENNAAINRVAHLPRDNILAAASIYKELYGDEKGVPATFQVIYFLGWKPDPSQPKPLERGSGEVSIKDLYRLDEIVKEIHKKDRTE</sequence>
<organism evidence="7 8">
    <name type="scientific">Cloeon dipterum</name>
    <dbReference type="NCBI Taxonomy" id="197152"/>
    <lineage>
        <taxon>Eukaryota</taxon>
        <taxon>Metazoa</taxon>
        <taxon>Ecdysozoa</taxon>
        <taxon>Arthropoda</taxon>
        <taxon>Hexapoda</taxon>
        <taxon>Insecta</taxon>
        <taxon>Pterygota</taxon>
        <taxon>Palaeoptera</taxon>
        <taxon>Ephemeroptera</taxon>
        <taxon>Pisciforma</taxon>
        <taxon>Baetidae</taxon>
        <taxon>Cloeon</taxon>
    </lineage>
</organism>
<gene>
    <name evidence="7" type="ORF">CLODIP_2_CD04666</name>
</gene>
<evidence type="ECO:0000256" key="5">
    <source>
        <dbReference type="ARBA" id="ARBA00042549"/>
    </source>
</evidence>
<evidence type="ECO:0000313" key="8">
    <source>
        <dbReference type="Proteomes" id="UP000494165"/>
    </source>
</evidence>
<dbReference type="PANTHER" id="PTHR13090:SF1">
    <property type="entry name" value="ARGININE-HYDROXYLASE NDUFAF5, MITOCHONDRIAL"/>
    <property type="match status" value="1"/>
</dbReference>
<accession>A0A8S1D339</accession>
<dbReference type="InterPro" id="IPR050602">
    <property type="entry name" value="Malonyl-ACP_OMT"/>
</dbReference>
<dbReference type="PANTHER" id="PTHR13090">
    <property type="entry name" value="ARGININE-HYDROXYLASE NDUFAF5, MITOCHONDRIAL"/>
    <property type="match status" value="1"/>
</dbReference>
<proteinExistence type="predicted"/>
<dbReference type="EMBL" id="CADEPI010000109">
    <property type="protein sequence ID" value="CAB3375222.1"/>
    <property type="molecule type" value="Genomic_DNA"/>
</dbReference>
<dbReference type="GO" id="GO:0008757">
    <property type="term" value="F:S-adenosylmethionine-dependent methyltransferase activity"/>
    <property type="evidence" value="ECO:0007669"/>
    <property type="project" value="InterPro"/>
</dbReference>
<dbReference type="Proteomes" id="UP000494165">
    <property type="component" value="Unassembled WGS sequence"/>
</dbReference>
<dbReference type="OrthoDB" id="16816at2759"/>
<dbReference type="InterPro" id="IPR013216">
    <property type="entry name" value="Methyltransf_11"/>
</dbReference>